<proteinExistence type="predicted"/>
<dbReference type="EMBL" id="AP025730">
    <property type="protein sequence ID" value="BDI03196.1"/>
    <property type="molecule type" value="Genomic_DNA"/>
</dbReference>
<evidence type="ECO:0000256" key="1">
    <source>
        <dbReference type="ARBA" id="ARBA00022475"/>
    </source>
</evidence>
<dbReference type="Pfam" id="PF06835">
    <property type="entry name" value="LptC"/>
    <property type="match status" value="1"/>
</dbReference>
<accession>A0ABN6PDU0</accession>
<dbReference type="Proteomes" id="UP001057498">
    <property type="component" value="Chromosome"/>
</dbReference>
<evidence type="ECO:0000256" key="5">
    <source>
        <dbReference type="ARBA" id="ARBA00023136"/>
    </source>
</evidence>
<keyword evidence="1" id="KW-1003">Cell membrane</keyword>
<dbReference type="PANTHER" id="PTHR37481">
    <property type="entry name" value="LIPOPOLYSACCHARIDE EXPORT SYSTEM PROTEIN LPTC"/>
    <property type="match status" value="1"/>
</dbReference>
<dbReference type="InterPro" id="IPR052363">
    <property type="entry name" value="LPS_export_LptC"/>
</dbReference>
<keyword evidence="2" id="KW-0997">Cell inner membrane</keyword>
<feature type="transmembrane region" description="Helical" evidence="6">
    <location>
        <begin position="39"/>
        <end position="59"/>
    </location>
</feature>
<keyword evidence="4 6" id="KW-1133">Transmembrane helix</keyword>
<dbReference type="PANTHER" id="PTHR37481:SF1">
    <property type="entry name" value="LIPOPOLYSACCHARIDE EXPORT SYSTEM PROTEIN LPTC"/>
    <property type="match status" value="1"/>
</dbReference>
<dbReference type="InterPro" id="IPR010664">
    <property type="entry name" value="LipoPS_assembly_LptC-rel"/>
</dbReference>
<evidence type="ECO:0000256" key="3">
    <source>
        <dbReference type="ARBA" id="ARBA00022692"/>
    </source>
</evidence>
<evidence type="ECO:0000256" key="4">
    <source>
        <dbReference type="ARBA" id="ARBA00022989"/>
    </source>
</evidence>
<keyword evidence="8" id="KW-1185">Reference proteome</keyword>
<sequence>MDLDQLDDGPLPLPPLAGRPQDAAAVLHLPWGTRLRGAVMAYLPVLLMALLAAASWWLVKRTPVPVAPEPAGPATHTPDYEMRGFSVQHYTQAGPARGVIEGDVVRHYPDTDSLEIEGVRLHWTDAQGRVLQARAARAVAINATGVVTLEGGAHVSRAADQPGDAPVEFTGERMSFDTRAGRVSSREPVTLRQGAHVFTAAAMTYDHDSRLAELSGGVHGHLQPAQGTPGPR</sequence>
<keyword evidence="3 6" id="KW-0812">Transmembrane</keyword>
<evidence type="ECO:0000256" key="2">
    <source>
        <dbReference type="ARBA" id="ARBA00022519"/>
    </source>
</evidence>
<evidence type="ECO:0000313" key="8">
    <source>
        <dbReference type="Proteomes" id="UP001057498"/>
    </source>
</evidence>
<protein>
    <submittedName>
        <fullName evidence="7">LPS export ABC transporter periplasmic protein LptC</fullName>
    </submittedName>
</protein>
<dbReference type="NCBIfam" id="TIGR04409">
    <property type="entry name" value="LptC_YrbK"/>
    <property type="match status" value="1"/>
</dbReference>
<reference evidence="7" key="1">
    <citation type="submission" date="2022-04" db="EMBL/GenBank/DDBJ databases">
        <title>Whole genome sequence of Sphaerotilus sp. FB-5.</title>
        <authorList>
            <person name="Takeda M."/>
            <person name="Narihara S."/>
            <person name="Akimoto M."/>
            <person name="Akimoto R."/>
            <person name="Nishiyashiki S."/>
            <person name="Murakami T."/>
        </authorList>
    </citation>
    <scope>NUCLEOTIDE SEQUENCE</scope>
    <source>
        <strain evidence="7">FB-5</strain>
    </source>
</reference>
<dbReference type="InterPro" id="IPR026265">
    <property type="entry name" value="LptC"/>
</dbReference>
<evidence type="ECO:0000313" key="7">
    <source>
        <dbReference type="EMBL" id="BDI03196.1"/>
    </source>
</evidence>
<gene>
    <name evidence="7" type="ORF">CATMQ487_01660</name>
</gene>
<keyword evidence="5 6" id="KW-0472">Membrane</keyword>
<name>A0ABN6PDU0_9BURK</name>
<evidence type="ECO:0000256" key="6">
    <source>
        <dbReference type="SAM" id="Phobius"/>
    </source>
</evidence>
<organism evidence="7 8">
    <name type="scientific">Sphaerotilus microaerophilus</name>
    <dbReference type="NCBI Taxonomy" id="2914710"/>
    <lineage>
        <taxon>Bacteria</taxon>
        <taxon>Pseudomonadati</taxon>
        <taxon>Pseudomonadota</taxon>
        <taxon>Betaproteobacteria</taxon>
        <taxon>Burkholderiales</taxon>
        <taxon>Sphaerotilaceae</taxon>
        <taxon>Sphaerotilus</taxon>
    </lineage>
</organism>
<dbReference type="Gene3D" id="2.60.450.10">
    <property type="entry name" value="Lipopolysaccharide (LPS) transport protein A like domain"/>
    <property type="match status" value="1"/>
</dbReference>
<dbReference type="RefSeq" id="WP_251971505.1">
    <property type="nucleotide sequence ID" value="NZ_AP025730.1"/>
</dbReference>